<accession>A0A061J1T0</accession>
<gene>
    <name evidence="1" type="ORF">TRSC58_03405</name>
</gene>
<evidence type="ECO:0000313" key="2">
    <source>
        <dbReference type="Proteomes" id="UP000031737"/>
    </source>
</evidence>
<name>A0A061J1T0_TRYRA</name>
<sequence>MLGFEDFCTAVALRQRRAGAEVPTTANPCEYAQWCREARRRWADAPAKDDRLTFAAEIRREAEAVVAAVLQSAPLGTLAHAVPHRFPAEREQRAVLSSLELLLRLYFFDCENAALLVAIRSLCGEAAELRSSGVFGCERGTYPEVYLLYEFFSLRKLLLNWERLGAENQRTALETALRLVALVESPAHAMLKARLRAARETPHAVATNVANLLACLDAACRDTPYAFASTCRQVMAAVHPGHAEPTGRLSPLLAAEEETDDDNITSPEDASVSHGAWGDQILPTSPPKTHPACGSKYHARYSIPERHASRECPFCVVCHMMEVLFNGYTKTCSWGHGPTERRIAFHLKRHPHVYDVALQRLASLRQGVPLPPCDGVV</sequence>
<comment type="caution">
    <text evidence="1">The sequence shown here is derived from an EMBL/GenBank/DDBJ whole genome shotgun (WGS) entry which is preliminary data.</text>
</comment>
<dbReference type="AlphaFoldDB" id="A0A061J1T0"/>
<reference evidence="1 2" key="1">
    <citation type="submission" date="2013-07" db="EMBL/GenBank/DDBJ databases">
        <authorList>
            <person name="Stoco P.H."/>
            <person name="Wagner G."/>
            <person name="Gerber A."/>
            <person name="Zaha A."/>
            <person name="Thompson C."/>
            <person name="Bartholomeu D.C."/>
            <person name="Luckemeyer D.D."/>
            <person name="Bahia D."/>
            <person name="Loreto E."/>
            <person name="Prestes E.B."/>
            <person name="Lima F.M."/>
            <person name="Rodrigues-Luiz G."/>
            <person name="Vallejo G.A."/>
            <person name="Filho J.F."/>
            <person name="Monteiro K.M."/>
            <person name="Tyler K.M."/>
            <person name="de Almeida L.G."/>
            <person name="Ortiz M.F."/>
            <person name="Siervo M.A."/>
            <person name="de Moraes M.H."/>
            <person name="Cunha O.L."/>
            <person name="Mendonca-Neto R."/>
            <person name="Silva R."/>
            <person name="Teixeira S.M."/>
            <person name="Murta S.M."/>
            <person name="Sincero T.C."/>
            <person name="Mendes T.A."/>
            <person name="Urmenyi T.P."/>
            <person name="Silva V.G."/>
            <person name="da Rocha W.D."/>
            <person name="Andersson B."/>
            <person name="Romanha A.J."/>
            <person name="Steindel M."/>
            <person name="de Vasconcelos A.T."/>
            <person name="Grisard E.C."/>
        </authorList>
    </citation>
    <scope>NUCLEOTIDE SEQUENCE [LARGE SCALE GENOMIC DNA]</scope>
    <source>
        <strain evidence="1 2">SC58</strain>
    </source>
</reference>
<evidence type="ECO:0000313" key="1">
    <source>
        <dbReference type="EMBL" id="ESL08884.1"/>
    </source>
</evidence>
<proteinExistence type="predicted"/>
<dbReference type="EMBL" id="AUPL01003405">
    <property type="protein sequence ID" value="ESL08884.1"/>
    <property type="molecule type" value="Genomic_DNA"/>
</dbReference>
<organism evidence="1 2">
    <name type="scientific">Trypanosoma rangeli SC58</name>
    <dbReference type="NCBI Taxonomy" id="429131"/>
    <lineage>
        <taxon>Eukaryota</taxon>
        <taxon>Discoba</taxon>
        <taxon>Euglenozoa</taxon>
        <taxon>Kinetoplastea</taxon>
        <taxon>Metakinetoplastina</taxon>
        <taxon>Trypanosomatida</taxon>
        <taxon>Trypanosomatidae</taxon>
        <taxon>Trypanosoma</taxon>
        <taxon>Herpetosoma</taxon>
    </lineage>
</organism>
<dbReference type="Proteomes" id="UP000031737">
    <property type="component" value="Unassembled WGS sequence"/>
</dbReference>
<dbReference type="VEuPathDB" id="TriTrypDB:TRSC58_03405"/>
<protein>
    <submittedName>
        <fullName evidence="1">Uncharacterized protein</fullName>
    </submittedName>
</protein>
<dbReference type="OrthoDB" id="247474at2759"/>
<keyword evidence="2" id="KW-1185">Reference proteome</keyword>